<comment type="caution">
    <text evidence="2">The sequence shown here is derived from an EMBL/GenBank/DDBJ whole genome shotgun (WGS) entry which is preliminary data.</text>
</comment>
<dbReference type="Gene3D" id="1.10.472.80">
    <property type="entry name" value="Ypt/Rab-GAP domain of gyp1p, domain 3"/>
    <property type="match status" value="1"/>
</dbReference>
<accession>A0A1R2BGX6</accession>
<dbReference type="GO" id="GO:0005096">
    <property type="term" value="F:GTPase activator activity"/>
    <property type="evidence" value="ECO:0007669"/>
    <property type="project" value="TreeGrafter"/>
</dbReference>
<dbReference type="Pfam" id="PF00566">
    <property type="entry name" value="RabGAP-TBC"/>
    <property type="match status" value="1"/>
</dbReference>
<feature type="domain" description="Rab-GAP TBC" evidence="1">
    <location>
        <begin position="50"/>
        <end position="238"/>
    </location>
</feature>
<gene>
    <name evidence="2" type="ORF">SteCoe_24714</name>
</gene>
<evidence type="ECO:0000259" key="1">
    <source>
        <dbReference type="PROSITE" id="PS50086"/>
    </source>
</evidence>
<dbReference type="InterPro" id="IPR050302">
    <property type="entry name" value="Rab_GAP_TBC_domain"/>
</dbReference>
<dbReference type="PANTHER" id="PTHR47219:SF9">
    <property type="entry name" value="GTPASE ACTIVATING PROTEIN AND CENTROSOME-ASSOCIATED, ISOFORM B"/>
    <property type="match status" value="1"/>
</dbReference>
<dbReference type="OrthoDB" id="313278at2759"/>
<dbReference type="InterPro" id="IPR035969">
    <property type="entry name" value="Rab-GAP_TBC_sf"/>
</dbReference>
<dbReference type="SUPFAM" id="SSF47923">
    <property type="entry name" value="Ypt/Rab-GAP domain of gyp1p"/>
    <property type="match status" value="2"/>
</dbReference>
<dbReference type="AlphaFoldDB" id="A0A1R2BGX6"/>
<dbReference type="InterPro" id="IPR000195">
    <property type="entry name" value="Rab-GAP-TBC_dom"/>
</dbReference>
<evidence type="ECO:0000313" key="3">
    <source>
        <dbReference type="Proteomes" id="UP000187209"/>
    </source>
</evidence>
<dbReference type="PROSITE" id="PS50086">
    <property type="entry name" value="TBC_RABGAP"/>
    <property type="match status" value="1"/>
</dbReference>
<dbReference type="FunFam" id="1.10.8.270:FF:000016">
    <property type="entry name" value="TBC1 domain family member 2A"/>
    <property type="match status" value="1"/>
</dbReference>
<dbReference type="PANTHER" id="PTHR47219">
    <property type="entry name" value="RAB GTPASE-ACTIVATING PROTEIN 1-LIKE"/>
    <property type="match status" value="1"/>
</dbReference>
<evidence type="ECO:0000313" key="2">
    <source>
        <dbReference type="EMBL" id="OMJ76001.1"/>
    </source>
</evidence>
<dbReference type="EMBL" id="MPUH01000657">
    <property type="protein sequence ID" value="OMJ76001.1"/>
    <property type="molecule type" value="Genomic_DNA"/>
</dbReference>
<proteinExistence type="predicted"/>
<organism evidence="2 3">
    <name type="scientific">Stentor coeruleus</name>
    <dbReference type="NCBI Taxonomy" id="5963"/>
    <lineage>
        <taxon>Eukaryota</taxon>
        <taxon>Sar</taxon>
        <taxon>Alveolata</taxon>
        <taxon>Ciliophora</taxon>
        <taxon>Postciliodesmatophora</taxon>
        <taxon>Heterotrichea</taxon>
        <taxon>Heterotrichida</taxon>
        <taxon>Stentoridae</taxon>
        <taxon>Stentor</taxon>
    </lineage>
</organism>
<reference evidence="2 3" key="1">
    <citation type="submission" date="2016-11" db="EMBL/GenBank/DDBJ databases">
        <title>The macronuclear genome of Stentor coeruleus: a giant cell with tiny introns.</title>
        <authorList>
            <person name="Slabodnick M."/>
            <person name="Ruby J.G."/>
            <person name="Reiff S.B."/>
            <person name="Swart E.C."/>
            <person name="Gosai S."/>
            <person name="Prabakaran S."/>
            <person name="Witkowska E."/>
            <person name="Larue G.E."/>
            <person name="Fisher S."/>
            <person name="Freeman R.M."/>
            <person name="Gunawardena J."/>
            <person name="Chu W."/>
            <person name="Stover N.A."/>
            <person name="Gregory B.D."/>
            <person name="Nowacki M."/>
            <person name="Derisi J."/>
            <person name="Roy S.W."/>
            <person name="Marshall W.F."/>
            <person name="Sood P."/>
        </authorList>
    </citation>
    <scope>NUCLEOTIDE SEQUENCE [LARGE SCALE GENOMIC DNA]</scope>
    <source>
        <strain evidence="2">WM001</strain>
    </source>
</reference>
<sequence>MVSLSTNESTPMNSPNPKSYLNSQHIVQCDCELQRLHFLKRYLTFSTKSQITSCWKVQEWLKYLNFPRDAEDVYHNLLRSSLELQEFSNSVRQIELDLKRTYPDEVYFNTKVGEDSLRRVLVAYCKYDPNLGYVQGMNYVVAALLWHCTEVDAFWIFVGLMEKHELRDTYLPAFPGLSKHCQIIQLLTLEQLPNLHRHFAQFDVQCRMYATEWCFSLFGSVVPANEMVTVLDNFFQKGWIFFYKFVIYILKRLEKQLLGANDLADIIMPLKICHKSQKEWKDFLLLLDNGRRRLTWEIMMNEVSKIVIDEDYIRYLHLHFDLDKAQFVSKRSN</sequence>
<dbReference type="Gene3D" id="1.10.8.270">
    <property type="entry name" value="putative rabgap domain of human tbc1 domain family member 14 like domains"/>
    <property type="match status" value="1"/>
</dbReference>
<name>A0A1R2BGX6_9CILI</name>
<dbReference type="GO" id="GO:0031267">
    <property type="term" value="F:small GTPase binding"/>
    <property type="evidence" value="ECO:0007669"/>
    <property type="project" value="TreeGrafter"/>
</dbReference>
<dbReference type="Proteomes" id="UP000187209">
    <property type="component" value="Unassembled WGS sequence"/>
</dbReference>
<protein>
    <recommendedName>
        <fullName evidence="1">Rab-GAP TBC domain-containing protein</fullName>
    </recommendedName>
</protein>
<dbReference type="SMART" id="SM00164">
    <property type="entry name" value="TBC"/>
    <property type="match status" value="1"/>
</dbReference>
<keyword evidence="3" id="KW-1185">Reference proteome</keyword>